<feature type="region of interest" description="Disordered" evidence="1">
    <location>
        <begin position="1"/>
        <end position="23"/>
    </location>
</feature>
<name>A0A7I9ZCF9_9MYCO</name>
<protein>
    <recommendedName>
        <fullName evidence="5">Alanine and proline rich membrane protein</fullName>
    </recommendedName>
</protein>
<comment type="caution">
    <text evidence="3">The sequence shown here is derived from an EMBL/GenBank/DDBJ whole genome shotgun (WGS) entry which is preliminary data.</text>
</comment>
<keyword evidence="2" id="KW-0812">Transmembrane</keyword>
<evidence type="ECO:0008006" key="5">
    <source>
        <dbReference type="Google" id="ProtNLM"/>
    </source>
</evidence>
<evidence type="ECO:0000256" key="2">
    <source>
        <dbReference type="SAM" id="Phobius"/>
    </source>
</evidence>
<accession>A0A7I9ZCF9</accession>
<reference evidence="3 4" key="1">
    <citation type="journal article" date="2019" name="Emerg. Microbes Infect.">
        <title>Comprehensive subspecies identification of 175 nontuberculous mycobacteria species based on 7547 genomic profiles.</title>
        <authorList>
            <person name="Matsumoto Y."/>
            <person name="Kinjo T."/>
            <person name="Motooka D."/>
            <person name="Nabeya D."/>
            <person name="Jung N."/>
            <person name="Uechi K."/>
            <person name="Horii T."/>
            <person name="Iida T."/>
            <person name="Fujita J."/>
            <person name="Nakamura S."/>
        </authorList>
    </citation>
    <scope>NUCLEOTIDE SEQUENCE [LARGE SCALE GENOMIC DNA]</scope>
    <source>
        <strain evidence="3 4">JCM 30726</strain>
    </source>
</reference>
<keyword evidence="4" id="KW-1185">Reference proteome</keyword>
<dbReference type="EMBL" id="BLLA01000001">
    <property type="protein sequence ID" value="GFG98535.1"/>
    <property type="molecule type" value="Genomic_DNA"/>
</dbReference>
<feature type="transmembrane region" description="Helical" evidence="2">
    <location>
        <begin position="32"/>
        <end position="58"/>
    </location>
</feature>
<dbReference type="AlphaFoldDB" id="A0A7I9ZCF9"/>
<dbReference type="Proteomes" id="UP000465301">
    <property type="component" value="Unassembled WGS sequence"/>
</dbReference>
<evidence type="ECO:0000256" key="1">
    <source>
        <dbReference type="SAM" id="MobiDB-lite"/>
    </source>
</evidence>
<evidence type="ECO:0000313" key="4">
    <source>
        <dbReference type="Proteomes" id="UP000465301"/>
    </source>
</evidence>
<evidence type="ECO:0000313" key="3">
    <source>
        <dbReference type="EMBL" id="GFG98535.1"/>
    </source>
</evidence>
<sequence length="183" mass="19092">MAEERTPNPVARPPFDQWAPGYPPPPPKRSRFWPAIALGAFVIAMAATIVAVVALVVATNRPSASGSTPTTSSPTYSAAEVSAAHQKLCDAYKLAARAVQIETHGPSPERAGIAEVNGAMMLKRVINAAPELTASDHTTALALADAYNDVAAVASLNDNSRWQAALDDANAKDTAMKKLCGGE</sequence>
<keyword evidence="2" id="KW-0472">Membrane</keyword>
<gene>
    <name evidence="3" type="ORF">MTIM_44140</name>
</gene>
<organism evidence="3 4">
    <name type="scientific">Mycobacterium timonense</name>
    <dbReference type="NCBI Taxonomy" id="701043"/>
    <lineage>
        <taxon>Bacteria</taxon>
        <taxon>Bacillati</taxon>
        <taxon>Actinomycetota</taxon>
        <taxon>Actinomycetes</taxon>
        <taxon>Mycobacteriales</taxon>
        <taxon>Mycobacteriaceae</taxon>
        <taxon>Mycobacterium</taxon>
        <taxon>Mycobacterium avium complex (MAC)</taxon>
    </lineage>
</organism>
<proteinExistence type="predicted"/>
<keyword evidence="2" id="KW-1133">Transmembrane helix</keyword>